<dbReference type="InterPro" id="IPR023324">
    <property type="entry name" value="BH2638-like_sf"/>
</dbReference>
<dbReference type="SUPFAM" id="SSF158504">
    <property type="entry name" value="BH2638-like"/>
    <property type="match status" value="1"/>
</dbReference>
<dbReference type="EMBL" id="JBHRSA010000034">
    <property type="protein sequence ID" value="MFC3040197.1"/>
    <property type="molecule type" value="Genomic_DNA"/>
</dbReference>
<dbReference type="InterPro" id="IPR007920">
    <property type="entry name" value="UPF0223"/>
</dbReference>
<dbReference type="NCBIfam" id="NF003353">
    <property type="entry name" value="PRK04387.1"/>
    <property type="match status" value="1"/>
</dbReference>
<gene>
    <name evidence="2" type="ORF">ACFOGI_08015</name>
</gene>
<dbReference type="RefSeq" id="WP_390271132.1">
    <property type="nucleotide sequence ID" value="NZ_JBHRSA010000034.1"/>
</dbReference>
<reference evidence="3" key="1">
    <citation type="journal article" date="2019" name="Int. J. Syst. Evol. Microbiol.">
        <title>The Global Catalogue of Microorganisms (GCM) 10K type strain sequencing project: providing services to taxonomists for standard genome sequencing and annotation.</title>
        <authorList>
            <consortium name="The Broad Institute Genomics Platform"/>
            <consortium name="The Broad Institute Genome Sequencing Center for Infectious Disease"/>
            <person name="Wu L."/>
            <person name="Ma J."/>
        </authorList>
    </citation>
    <scope>NUCLEOTIDE SEQUENCE [LARGE SCALE GENOMIC DNA]</scope>
    <source>
        <strain evidence="3">KCTC 13128</strain>
    </source>
</reference>
<protein>
    <recommendedName>
        <fullName evidence="1">UPF0223 protein ACFOGI_08015</fullName>
    </recommendedName>
</protein>
<comment type="caution">
    <text evidence="2">The sequence shown here is derived from an EMBL/GenBank/DDBJ whole genome shotgun (WGS) entry which is preliminary data.</text>
</comment>
<evidence type="ECO:0000256" key="1">
    <source>
        <dbReference type="HAMAP-Rule" id="MF_01041"/>
    </source>
</evidence>
<proteinExistence type="inferred from homology"/>
<organism evidence="2 3">
    <name type="scientific">Virgibacillus xinjiangensis</name>
    <dbReference type="NCBI Taxonomy" id="393090"/>
    <lineage>
        <taxon>Bacteria</taxon>
        <taxon>Bacillati</taxon>
        <taxon>Bacillota</taxon>
        <taxon>Bacilli</taxon>
        <taxon>Bacillales</taxon>
        <taxon>Bacillaceae</taxon>
        <taxon>Virgibacillus</taxon>
    </lineage>
</organism>
<evidence type="ECO:0000313" key="3">
    <source>
        <dbReference type="Proteomes" id="UP001595279"/>
    </source>
</evidence>
<sequence length="88" mass="10207">MDYQYPMDETWTKQEIIDVVNFFSVIEKAYESGAKRQDVLALYNRFKEIVPSKSEEKTLFAEFERASGYSSYKVVKTARKSEGSVVSM</sequence>
<keyword evidence="3" id="KW-1185">Reference proteome</keyword>
<accession>A0ABV7CV44</accession>
<dbReference type="HAMAP" id="MF_01041">
    <property type="entry name" value="UPF0223"/>
    <property type="match status" value="1"/>
</dbReference>
<name>A0ABV7CV44_9BACI</name>
<dbReference type="Pfam" id="PF05256">
    <property type="entry name" value="UPF0223"/>
    <property type="match status" value="1"/>
</dbReference>
<dbReference type="PIRSF" id="PIRSF037260">
    <property type="entry name" value="UPF0223"/>
    <property type="match status" value="1"/>
</dbReference>
<dbReference type="Gene3D" id="1.10.220.80">
    <property type="entry name" value="BH2638-like"/>
    <property type="match status" value="1"/>
</dbReference>
<evidence type="ECO:0000313" key="2">
    <source>
        <dbReference type="EMBL" id="MFC3040197.1"/>
    </source>
</evidence>
<comment type="similarity">
    <text evidence="1">Belongs to the UPF0223 family.</text>
</comment>
<dbReference type="Proteomes" id="UP001595279">
    <property type="component" value="Unassembled WGS sequence"/>
</dbReference>